<dbReference type="InterPro" id="IPR025197">
    <property type="entry name" value="DUF4116"/>
</dbReference>
<dbReference type="EMBL" id="GG738858">
    <property type="protein sequence ID" value="EFC46594.1"/>
    <property type="molecule type" value="Genomic_DNA"/>
</dbReference>
<dbReference type="KEGG" id="ngr:NAEGRDRAFT_57523"/>
<dbReference type="AlphaFoldDB" id="D2V9H8"/>
<gene>
    <name evidence="2" type="ORF">NAEGRDRAFT_57523</name>
</gene>
<proteinExistence type="predicted"/>
<feature type="domain" description="DUF4116" evidence="1">
    <location>
        <begin position="489"/>
        <end position="527"/>
    </location>
</feature>
<dbReference type="VEuPathDB" id="AmoebaDB:NAEGRDRAFT_57523"/>
<evidence type="ECO:0000259" key="1">
    <source>
        <dbReference type="Pfam" id="PF13475"/>
    </source>
</evidence>
<evidence type="ECO:0000313" key="2">
    <source>
        <dbReference type="EMBL" id="EFC46594.1"/>
    </source>
</evidence>
<keyword evidence="3" id="KW-1185">Reference proteome</keyword>
<protein>
    <submittedName>
        <fullName evidence="2">Predicted protein</fullName>
    </submittedName>
</protein>
<name>D2V9H8_NAEGR</name>
<dbReference type="Pfam" id="PF13475">
    <property type="entry name" value="DUF4116"/>
    <property type="match status" value="4"/>
</dbReference>
<dbReference type="GeneID" id="8848675"/>
<organism evidence="3">
    <name type="scientific">Naegleria gruberi</name>
    <name type="common">Amoeba</name>
    <dbReference type="NCBI Taxonomy" id="5762"/>
    <lineage>
        <taxon>Eukaryota</taxon>
        <taxon>Discoba</taxon>
        <taxon>Heterolobosea</taxon>
        <taxon>Tetramitia</taxon>
        <taxon>Eutetramitia</taxon>
        <taxon>Vahlkampfiidae</taxon>
        <taxon>Naegleria</taxon>
    </lineage>
</organism>
<accession>D2V9H8</accession>
<feature type="domain" description="DUF4116" evidence="1">
    <location>
        <begin position="253"/>
        <end position="297"/>
    </location>
</feature>
<evidence type="ECO:0000313" key="3">
    <source>
        <dbReference type="Proteomes" id="UP000006671"/>
    </source>
</evidence>
<dbReference type="InParanoid" id="D2V9H8"/>
<dbReference type="Proteomes" id="UP000006671">
    <property type="component" value="Unassembled WGS sequence"/>
</dbReference>
<feature type="domain" description="DUF4116" evidence="1">
    <location>
        <begin position="303"/>
        <end position="351"/>
    </location>
</feature>
<sequence length="550" mass="64430">MSQAVSFTLIDFSSNPSLKQHFSKQQDKRLKQLEYLQDLQESGEFISDFIKEYPIPHQPDDSDRKFIFELVRSFPYCIKKLSDEYYEDVEFVKYCLEMGVWDCQRTIEEIDEELIRKALWKNSDVYEALSENVASQFTAQELIQLPNIDEYFVSSNIQEKDLLSIDRNILIEAIKKGLITNYHVEPFSNDRELSLLLIKQHRKNALSLKSDFEWNRDEEAFDALVFSKNTSYYNVRRRQNVSVLRCTPNLVDDRDFVMRIIEHDPESFQYCSDRLRSDREIALKAISKDVYQMQYINSPLNNDREVIMTAISKHGQYFGKASNELKSDRELILFALKSPEPSSAAQYIDESFYEDPEIRDLIIRSGYIYPFINQLSDFTREQVIACVNANCFHLSKFPKYFTDEEILLGCVRNHGYALKEIPLEFRTFNVCSVAIEGYASILSDCDGCPFLDELVMDSIKKSTPYAYYLPKGYKFKSVEQFKEVIPYDTDGELFRFAPEEIKNDREIAMHYVKINGKVFKELGSELQDDPIMRKEAIKHGLNKRPFIPLK</sequence>
<reference evidence="2 3" key="1">
    <citation type="journal article" date="2010" name="Cell">
        <title>The genome of Naegleria gruberi illuminates early eukaryotic versatility.</title>
        <authorList>
            <person name="Fritz-Laylin L.K."/>
            <person name="Prochnik S.E."/>
            <person name="Ginger M.L."/>
            <person name="Dacks J.B."/>
            <person name="Carpenter M.L."/>
            <person name="Field M.C."/>
            <person name="Kuo A."/>
            <person name="Paredez A."/>
            <person name="Chapman J."/>
            <person name="Pham J."/>
            <person name="Shu S."/>
            <person name="Neupane R."/>
            <person name="Cipriano M."/>
            <person name="Mancuso J."/>
            <person name="Tu H."/>
            <person name="Salamov A."/>
            <person name="Lindquist E."/>
            <person name="Shapiro H."/>
            <person name="Lucas S."/>
            <person name="Grigoriev I.V."/>
            <person name="Cande W.Z."/>
            <person name="Fulton C."/>
            <person name="Rokhsar D.S."/>
            <person name="Dawson S.C."/>
        </authorList>
    </citation>
    <scope>NUCLEOTIDE SEQUENCE [LARGE SCALE GENOMIC DNA]</scope>
    <source>
        <strain evidence="2 3">NEG-M</strain>
    </source>
</reference>
<feature type="domain" description="DUF4116" evidence="1">
    <location>
        <begin position="380"/>
        <end position="426"/>
    </location>
</feature>
<dbReference type="RefSeq" id="XP_002679338.1">
    <property type="nucleotide sequence ID" value="XM_002679292.1"/>
</dbReference>